<evidence type="ECO:0000256" key="1">
    <source>
        <dbReference type="ARBA" id="ARBA00010876"/>
    </source>
</evidence>
<dbReference type="CDD" id="cd00165">
    <property type="entry name" value="S4"/>
    <property type="match status" value="1"/>
</dbReference>
<reference evidence="10 11" key="1">
    <citation type="submission" date="2018-08" db="EMBL/GenBank/DDBJ databases">
        <title>Genomic Encyclopedia of Type Strains, Phase IV (KMG-IV): sequencing the most valuable type-strain genomes for metagenomic binning, comparative biology and taxonomic classification.</title>
        <authorList>
            <person name="Goeker M."/>
        </authorList>
    </citation>
    <scope>NUCLEOTIDE SEQUENCE [LARGE SCALE GENOMIC DNA]</scope>
    <source>
        <strain evidence="10 11">DSM 26022</strain>
    </source>
</reference>
<keyword evidence="2 7" id="KW-0694">RNA-binding</keyword>
<dbReference type="InterPro" id="IPR050188">
    <property type="entry name" value="RluA_PseudoU_synthase"/>
</dbReference>
<dbReference type="Proteomes" id="UP000256774">
    <property type="component" value="Unassembled WGS sequence"/>
</dbReference>
<dbReference type="OrthoDB" id="9807829at2"/>
<evidence type="ECO:0000256" key="8">
    <source>
        <dbReference type="RuleBase" id="RU362028"/>
    </source>
</evidence>
<dbReference type="Gene3D" id="3.30.2350.10">
    <property type="entry name" value="Pseudouridine synthase"/>
    <property type="match status" value="1"/>
</dbReference>
<keyword evidence="3 8" id="KW-0413">Isomerase</keyword>
<evidence type="ECO:0000256" key="2">
    <source>
        <dbReference type="ARBA" id="ARBA00022884"/>
    </source>
</evidence>
<dbReference type="PANTHER" id="PTHR21600">
    <property type="entry name" value="MITOCHONDRIAL RNA PSEUDOURIDINE SYNTHASE"/>
    <property type="match status" value="1"/>
</dbReference>
<evidence type="ECO:0000256" key="4">
    <source>
        <dbReference type="ARBA" id="ARBA00036882"/>
    </source>
</evidence>
<dbReference type="CDD" id="cd02869">
    <property type="entry name" value="PseudoU_synth_RluA_like"/>
    <property type="match status" value="1"/>
</dbReference>
<organism evidence="10 11">
    <name type="scientific">Paraperlucidibaca baekdonensis</name>
    <dbReference type="NCBI Taxonomy" id="748120"/>
    <lineage>
        <taxon>Bacteria</taxon>
        <taxon>Pseudomonadati</taxon>
        <taxon>Pseudomonadota</taxon>
        <taxon>Gammaproteobacteria</taxon>
        <taxon>Moraxellales</taxon>
        <taxon>Moraxellaceae</taxon>
        <taxon>Paraperlucidibaca</taxon>
    </lineage>
</organism>
<evidence type="ECO:0000313" key="11">
    <source>
        <dbReference type="Proteomes" id="UP000256774"/>
    </source>
</evidence>
<dbReference type="InterPro" id="IPR020103">
    <property type="entry name" value="PsdUridine_synth_cat_dom_sf"/>
</dbReference>
<dbReference type="FunFam" id="3.30.2350.10:FF:000006">
    <property type="entry name" value="Pseudouridine synthase"/>
    <property type="match status" value="1"/>
</dbReference>
<dbReference type="InterPro" id="IPR006225">
    <property type="entry name" value="PsdUridine_synth_RluC/D"/>
</dbReference>
<evidence type="ECO:0000256" key="6">
    <source>
        <dbReference type="PIRSR" id="PIRSR606225-1"/>
    </source>
</evidence>
<dbReference type="SUPFAM" id="SSF55174">
    <property type="entry name" value="Alpha-L RNA-binding motif"/>
    <property type="match status" value="1"/>
</dbReference>
<dbReference type="NCBIfam" id="NF008385">
    <property type="entry name" value="PRK11180.1"/>
    <property type="match status" value="1"/>
</dbReference>
<dbReference type="EMBL" id="QUNR01000001">
    <property type="protein sequence ID" value="REH40564.1"/>
    <property type="molecule type" value="Genomic_DNA"/>
</dbReference>
<sequence>MSHAISLNAVVPPELAGCRIDQAAATLFAEYSRERLKQWIHSGMLTCNGERKKPKEKVLGGEQLVIDAQLEEETQAAPEAIDLDIIYEDNYLMIINKPAGLVVHPGAGNHTGTLMNALLHHQQNLVQLPRAGIVHRLDRDTTGLMVVAKTLPAHTHLVAQLASKQVYREYEAVAYGQMTAGGTVDAPIDRHPHDRVRMAVVPGGRNAVTQYRILQRYPHHTHVRVQLETGRTHQIRVHMAHIGHALVGDPVYARLRFPKGASEALQDTMRHFSRQALHARRLGLVHPATEEQCLWESPLPDDFVALLAALKADATPE</sequence>
<dbReference type="SUPFAM" id="SSF55120">
    <property type="entry name" value="Pseudouridine synthase"/>
    <property type="match status" value="1"/>
</dbReference>
<dbReference type="InterPro" id="IPR006145">
    <property type="entry name" value="PsdUridine_synth_RsuA/RluA"/>
</dbReference>
<dbReference type="InterPro" id="IPR006224">
    <property type="entry name" value="PsdUridine_synth_RluA-like_CS"/>
</dbReference>
<comment type="caution">
    <text evidence="10">The sequence shown here is derived from an EMBL/GenBank/DDBJ whole genome shotgun (WGS) entry which is preliminary data.</text>
</comment>
<evidence type="ECO:0000256" key="3">
    <source>
        <dbReference type="ARBA" id="ARBA00023235"/>
    </source>
</evidence>
<evidence type="ECO:0000313" key="10">
    <source>
        <dbReference type="EMBL" id="REH40564.1"/>
    </source>
</evidence>
<comment type="function">
    <text evidence="5">Responsible for synthesis of pseudouridine from uracil at positions 1911, 1915 and 1917 in 23S ribosomal RNA.</text>
</comment>
<dbReference type="Gene3D" id="3.10.290.10">
    <property type="entry name" value="RNA-binding S4 domain"/>
    <property type="match status" value="1"/>
</dbReference>
<comment type="catalytic activity">
    <reaction evidence="8">
        <text>a uridine in RNA = a pseudouridine in RNA</text>
        <dbReference type="Rhea" id="RHEA:48348"/>
        <dbReference type="Rhea" id="RHEA-COMP:12068"/>
        <dbReference type="Rhea" id="RHEA-COMP:12069"/>
        <dbReference type="ChEBI" id="CHEBI:65314"/>
        <dbReference type="ChEBI" id="CHEBI:65315"/>
    </reaction>
</comment>
<name>A0A3E0HAA4_9GAMM</name>
<dbReference type="GO" id="GO:0000455">
    <property type="term" value="P:enzyme-directed rRNA pseudouridine synthesis"/>
    <property type="evidence" value="ECO:0007669"/>
    <property type="project" value="TreeGrafter"/>
</dbReference>
<dbReference type="AlphaFoldDB" id="A0A3E0HAA4"/>
<dbReference type="NCBIfam" id="TIGR00005">
    <property type="entry name" value="rluA_subfam"/>
    <property type="match status" value="1"/>
</dbReference>
<dbReference type="PROSITE" id="PS01129">
    <property type="entry name" value="PSI_RLU"/>
    <property type="match status" value="1"/>
</dbReference>
<evidence type="ECO:0000259" key="9">
    <source>
        <dbReference type="Pfam" id="PF00849"/>
    </source>
</evidence>
<feature type="active site" evidence="6">
    <location>
        <position position="138"/>
    </location>
</feature>
<evidence type="ECO:0000256" key="5">
    <source>
        <dbReference type="ARBA" id="ARBA00056072"/>
    </source>
</evidence>
<gene>
    <name evidence="10" type="ORF">DFR26_0765</name>
</gene>
<feature type="domain" description="Pseudouridine synthase RsuA/RluA-like" evidence="9">
    <location>
        <begin position="92"/>
        <end position="241"/>
    </location>
</feature>
<protein>
    <recommendedName>
        <fullName evidence="8">Pseudouridine synthase</fullName>
        <ecNumber evidence="8">5.4.99.-</ecNumber>
    </recommendedName>
</protein>
<dbReference type="EC" id="5.4.99.-" evidence="8"/>
<comment type="catalytic activity">
    <reaction evidence="4">
        <text>uridine(1911/1915/1917) in 23S rRNA = pseudouridine(1911/1915/1917) in 23S rRNA</text>
        <dbReference type="Rhea" id="RHEA:42524"/>
        <dbReference type="Rhea" id="RHEA-COMP:10097"/>
        <dbReference type="Rhea" id="RHEA-COMP:10098"/>
        <dbReference type="ChEBI" id="CHEBI:65314"/>
        <dbReference type="ChEBI" id="CHEBI:65315"/>
        <dbReference type="EC" id="5.4.99.23"/>
    </reaction>
</comment>
<dbReference type="RefSeq" id="WP_116207587.1">
    <property type="nucleotide sequence ID" value="NZ_QUNR01000001.1"/>
</dbReference>
<dbReference type="GO" id="GO:0160140">
    <property type="term" value="F:23S rRNA pseudouridine(1911/1915/1917) synthase activity"/>
    <property type="evidence" value="ECO:0007669"/>
    <property type="project" value="UniProtKB-EC"/>
</dbReference>
<dbReference type="PANTHER" id="PTHR21600:SF44">
    <property type="entry name" value="RIBOSOMAL LARGE SUBUNIT PSEUDOURIDINE SYNTHASE D"/>
    <property type="match status" value="1"/>
</dbReference>
<dbReference type="InterPro" id="IPR036986">
    <property type="entry name" value="S4_RNA-bd_sf"/>
</dbReference>
<proteinExistence type="inferred from homology"/>
<dbReference type="PROSITE" id="PS50889">
    <property type="entry name" value="S4"/>
    <property type="match status" value="1"/>
</dbReference>
<comment type="similarity">
    <text evidence="1 8">Belongs to the pseudouridine synthase RluA family.</text>
</comment>
<evidence type="ECO:0000256" key="7">
    <source>
        <dbReference type="PROSITE-ProRule" id="PRU00182"/>
    </source>
</evidence>
<keyword evidence="11" id="KW-1185">Reference proteome</keyword>
<accession>A0A3E0HAA4</accession>
<dbReference type="Pfam" id="PF00849">
    <property type="entry name" value="PseudoU_synth_2"/>
    <property type="match status" value="1"/>
</dbReference>
<dbReference type="GO" id="GO:0003723">
    <property type="term" value="F:RNA binding"/>
    <property type="evidence" value="ECO:0007669"/>
    <property type="project" value="UniProtKB-KW"/>
</dbReference>